<evidence type="ECO:0000313" key="4">
    <source>
        <dbReference type="Proteomes" id="UP000358933"/>
    </source>
</evidence>
<accession>A0A1E7NW19</accession>
<dbReference type="Proteomes" id="UP000358933">
    <property type="component" value="Unassembled WGS sequence"/>
</dbReference>
<comment type="caution">
    <text evidence="2">The sequence shown here is derived from an EMBL/GenBank/DDBJ whole genome shotgun (WGS) entry which is preliminary data.</text>
</comment>
<dbReference type="AlphaFoldDB" id="A0A1E7NW19"/>
<sequence>MKKIDNAFNAKIIFLKNFKIVFKAFLTLGIFVAFMLSFLSDDYLAGFVNITSFFVLFSLILYIVTFIYCFFKLKHS</sequence>
<dbReference type="EMBL" id="AALHBX010000023">
    <property type="protein sequence ID" value="ECZ5738755.1"/>
    <property type="molecule type" value="Genomic_DNA"/>
</dbReference>
<evidence type="ECO:0000313" key="3">
    <source>
        <dbReference type="EMBL" id="ECZ5738755.1"/>
    </source>
</evidence>
<protein>
    <submittedName>
        <fullName evidence="2">Uncharacterized protein</fullName>
    </submittedName>
</protein>
<dbReference type="RefSeq" id="WP_002789978.1">
    <property type="nucleotide sequence ID" value="NZ_AP028400.1"/>
</dbReference>
<name>A0A1E7NW19_CAMJU</name>
<keyword evidence="1" id="KW-0472">Membrane</keyword>
<proteinExistence type="predicted"/>
<feature type="transmembrane region" description="Helical" evidence="1">
    <location>
        <begin position="46"/>
        <end position="71"/>
    </location>
</feature>
<feature type="transmembrane region" description="Helical" evidence="1">
    <location>
        <begin position="20"/>
        <end position="40"/>
    </location>
</feature>
<keyword evidence="1" id="KW-0812">Transmembrane</keyword>
<reference evidence="3 5" key="2">
    <citation type="submission" date="2019-10" db="EMBL/GenBank/DDBJ databases">
        <authorList>
            <consortium name="PulseNet: The National Subtyping Network for Foodborne Disease Surveillance"/>
            <person name="Tarr C.L."/>
            <person name="Trees E."/>
            <person name="Katz L.S."/>
            <person name="Carleton-Romer H.A."/>
            <person name="Stroika S."/>
            <person name="Kucerova Z."/>
            <person name="Roache K.F."/>
            <person name="Sabol A.L."/>
            <person name="Besser J."/>
            <person name="Gerner-Smidt P."/>
        </authorList>
    </citation>
    <scope>NUCLEOTIDE SEQUENCE [LARGE SCALE GENOMIC DNA]</scope>
    <source>
        <strain evidence="3 5">PNUSAC012091</strain>
    </source>
</reference>
<organism evidence="2 4">
    <name type="scientific">Campylobacter jejuni</name>
    <dbReference type="NCBI Taxonomy" id="197"/>
    <lineage>
        <taxon>Bacteria</taxon>
        <taxon>Pseudomonadati</taxon>
        <taxon>Campylobacterota</taxon>
        <taxon>Epsilonproteobacteria</taxon>
        <taxon>Campylobacterales</taxon>
        <taxon>Campylobacteraceae</taxon>
        <taxon>Campylobacter</taxon>
    </lineage>
</organism>
<evidence type="ECO:0000313" key="2">
    <source>
        <dbReference type="EMBL" id="EAK8194351.1"/>
    </source>
</evidence>
<dbReference type="Proteomes" id="UP000421425">
    <property type="component" value="Unassembled WGS sequence"/>
</dbReference>
<dbReference type="EMBL" id="AACJKW010000022">
    <property type="protein sequence ID" value="EAK8194351.1"/>
    <property type="molecule type" value="Genomic_DNA"/>
</dbReference>
<evidence type="ECO:0000313" key="5">
    <source>
        <dbReference type="Proteomes" id="UP000421425"/>
    </source>
</evidence>
<gene>
    <name evidence="2" type="ORF">E7N58_09470</name>
    <name evidence="3" type="ORF">F8Y55_09080</name>
</gene>
<evidence type="ECO:0000256" key="1">
    <source>
        <dbReference type="SAM" id="Phobius"/>
    </source>
</evidence>
<reference evidence="2 4" key="1">
    <citation type="submission" date="2019-04" db="EMBL/GenBank/DDBJ databases">
        <authorList>
            <person name="Ashton P.M."/>
            <person name="Dallman T."/>
            <person name="Nair S."/>
            <person name="De Pinna E."/>
            <person name="Peters T."/>
            <person name="Grant K."/>
        </authorList>
    </citation>
    <scope>NUCLEOTIDE SEQUENCE [LARGE SCALE GENOMIC DNA]</scope>
    <source>
        <strain evidence="2 4">OXC2299</strain>
    </source>
</reference>
<keyword evidence="1" id="KW-1133">Transmembrane helix</keyword>